<feature type="region of interest" description="Disordered" evidence="1">
    <location>
        <begin position="1"/>
        <end position="25"/>
    </location>
</feature>
<accession>E0RNM1</accession>
<dbReference type="KEGG" id="sta:STHERM_c16740"/>
<protein>
    <recommendedName>
        <fullName evidence="2">Smr domain-containing protein</fullName>
    </recommendedName>
</protein>
<dbReference type="PANTHER" id="PTHR35562">
    <property type="entry name" value="DNA ENDONUCLEASE SMRA-RELATED"/>
    <property type="match status" value="1"/>
</dbReference>
<dbReference type="Gene3D" id="3.30.1370.110">
    <property type="match status" value="1"/>
</dbReference>
<dbReference type="EMBL" id="CP001698">
    <property type="protein sequence ID" value="ADN02612.1"/>
    <property type="molecule type" value="Genomic_DNA"/>
</dbReference>
<dbReference type="InterPro" id="IPR002625">
    <property type="entry name" value="Smr_dom"/>
</dbReference>
<feature type="domain" description="Smr" evidence="2">
    <location>
        <begin position="27"/>
        <end position="107"/>
    </location>
</feature>
<dbReference type="PaxDb" id="665571-STHERM_c16740"/>
<gene>
    <name evidence="3" type="ordered locus">STHERM_c16740</name>
</gene>
<evidence type="ECO:0000256" key="1">
    <source>
        <dbReference type="SAM" id="MobiDB-lite"/>
    </source>
</evidence>
<name>E0RNM1_WINT6</name>
<dbReference type="eggNOG" id="COG2840">
    <property type="taxonomic scope" value="Bacteria"/>
</dbReference>
<dbReference type="SUPFAM" id="SSF160443">
    <property type="entry name" value="SMR domain-like"/>
    <property type="match status" value="1"/>
</dbReference>
<evidence type="ECO:0000313" key="3">
    <source>
        <dbReference type="EMBL" id="ADN02612.1"/>
    </source>
</evidence>
<dbReference type="PROSITE" id="PS50828">
    <property type="entry name" value="SMR"/>
    <property type="match status" value="1"/>
</dbReference>
<dbReference type="Pfam" id="PF01713">
    <property type="entry name" value="Smr"/>
    <property type="match status" value="1"/>
</dbReference>
<dbReference type="Proteomes" id="UP000001296">
    <property type="component" value="Chromosome"/>
</dbReference>
<evidence type="ECO:0000313" key="4">
    <source>
        <dbReference type="Proteomes" id="UP000001296"/>
    </source>
</evidence>
<reference evidence="3 4" key="2">
    <citation type="journal article" date="2010" name="J. Bacteriol.">
        <title>Genome sequence of the polysaccharide-degrading, thermophilic anaerobe Spirochaeta thermophila DSM 6192.</title>
        <authorList>
            <person name="Angelov A."/>
            <person name="Liebl S."/>
            <person name="Ballschmiter M."/>
            <person name="Bomeke M."/>
            <person name="Lehmann R."/>
            <person name="Liesegang H."/>
            <person name="Daniel R."/>
            <person name="Liebl W."/>
        </authorList>
    </citation>
    <scope>NUCLEOTIDE SEQUENCE [LARGE SCALE GENOMIC DNA]</scope>
    <source>
        <strain evidence="4">ATCC 49972 / DSM 6192 / RI 19.B1</strain>
    </source>
</reference>
<proteinExistence type="predicted"/>
<evidence type="ECO:0000259" key="2">
    <source>
        <dbReference type="PROSITE" id="PS50828"/>
    </source>
</evidence>
<dbReference type="SMART" id="SM00463">
    <property type="entry name" value="SMR"/>
    <property type="match status" value="1"/>
</dbReference>
<dbReference type="HOGENOM" id="CLU_055978_3_0_12"/>
<dbReference type="InterPro" id="IPR036063">
    <property type="entry name" value="Smr_dom_sf"/>
</dbReference>
<dbReference type="AlphaFoldDB" id="E0RNM1"/>
<sequence>MKEKEGGEGRASGSRSSNRPSTPQAVLDLHGFTREEAERRLKDFLVEARGKGYRVLLVVHGKGLHSEREPVLKKVVYRTLESCPFVGRIETAPRRWGGAGAVVAFLRQRSR</sequence>
<dbReference type="PANTHER" id="PTHR35562:SF2">
    <property type="entry name" value="DNA ENDONUCLEASE SMRA-RELATED"/>
    <property type="match status" value="1"/>
</dbReference>
<reference key="1">
    <citation type="submission" date="2009-08" db="EMBL/GenBank/DDBJ databases">
        <title>The genome sequence of Spirochaeta thermophila DSM6192.</title>
        <authorList>
            <person name="Angelov A."/>
            <person name="Mientus M."/>
            <person name="Wittenberg S."/>
            <person name="Lehmann R."/>
            <person name="Liesegang H."/>
            <person name="Daniel R."/>
            <person name="Liebl W."/>
        </authorList>
    </citation>
    <scope>NUCLEOTIDE SEQUENCE</scope>
    <source>
        <strain>DSM 6192</strain>
    </source>
</reference>
<organism evidence="3 4">
    <name type="scientific">Winmispira thermophila (strain ATCC 49972 / DSM 6192 / RI 19.B1)</name>
    <name type="common">Spirochaeta thermophila</name>
    <dbReference type="NCBI Taxonomy" id="665571"/>
    <lineage>
        <taxon>Bacteria</taxon>
        <taxon>Pseudomonadati</taxon>
        <taxon>Spirochaetota</taxon>
        <taxon>Spirochaetia</taxon>
        <taxon>Winmispirales</taxon>
        <taxon>Winmispiraceae</taxon>
        <taxon>Winmispira</taxon>
    </lineage>
</organism>